<dbReference type="EMBL" id="MU267865">
    <property type="protein sequence ID" value="KAH7907846.1"/>
    <property type="molecule type" value="Genomic_DNA"/>
</dbReference>
<evidence type="ECO:0000313" key="1">
    <source>
        <dbReference type="EMBL" id="KAH7907846.1"/>
    </source>
</evidence>
<dbReference type="Proteomes" id="UP000790377">
    <property type="component" value="Unassembled WGS sequence"/>
</dbReference>
<comment type="caution">
    <text evidence="1">The sequence shown here is derived from an EMBL/GenBank/DDBJ whole genome shotgun (WGS) entry which is preliminary data.</text>
</comment>
<gene>
    <name evidence="1" type="ORF">BJ138DRAFT_1209902</name>
</gene>
<organism evidence="1 2">
    <name type="scientific">Hygrophoropsis aurantiaca</name>
    <dbReference type="NCBI Taxonomy" id="72124"/>
    <lineage>
        <taxon>Eukaryota</taxon>
        <taxon>Fungi</taxon>
        <taxon>Dikarya</taxon>
        <taxon>Basidiomycota</taxon>
        <taxon>Agaricomycotina</taxon>
        <taxon>Agaricomycetes</taxon>
        <taxon>Agaricomycetidae</taxon>
        <taxon>Boletales</taxon>
        <taxon>Coniophorineae</taxon>
        <taxon>Hygrophoropsidaceae</taxon>
        <taxon>Hygrophoropsis</taxon>
    </lineage>
</organism>
<sequence>MSTNLHRCRFFMGGNKANEKLRAKLAFKLQRYRYPYAHRSMKWSSNRLAKGSDIESSGAKSSSLVESATTDVIGCSKKRLHNSAQLSDDPDGGRQAKKLRSTASDDVRNESARKRSVKPALSQQPTFEQDESDDSATDSFISDGSDNNDDDDDASFTTTDSHSGSAETTSSGFTDEDSKYFDDEPFEGFGPLLMEGQANEAGNTATNEQNSLVPVDQHHGHNSAHPVLDDTSLRKSTRARKITAKAAALKLEKKTMPSELDDVASRASVDNEKKTIPPESDNMDSQAKPELYLEDNMATSAMPPANDMTVVPRDDMLIDTYNDLVPLRTVVFGGTGKCGGTVMLTKWLKSNSATINERFVVSLVSFKSHEIFVNLSRVDPAILSTKHLGNGSQLAMCVSVIVVTECFIGKPGKTQNGNPKKEITGYFLAQEFERFAGVTGAVFGCQSFWTPTADSMFKFGTFVRSNNERSQYSIPAPRPQPATNMFSTTPSPSSAGYQSVRAVLSWDTAIPIYDYRSEKVFNPAIHLNPALYAKALPSHLDLPAHSLALVAYTTSKFALSTGDPGLGCNLMWAAVLGTPKGSELPDPPSPARRSVLPREPVTPTPLARARSARSSKK</sequence>
<evidence type="ECO:0000313" key="2">
    <source>
        <dbReference type="Proteomes" id="UP000790377"/>
    </source>
</evidence>
<keyword evidence="2" id="KW-1185">Reference proteome</keyword>
<accession>A0ACB8A4A2</accession>
<protein>
    <submittedName>
        <fullName evidence="1">Uncharacterized protein</fullName>
    </submittedName>
</protein>
<proteinExistence type="predicted"/>
<name>A0ACB8A4A2_9AGAM</name>
<reference evidence="1" key="1">
    <citation type="journal article" date="2021" name="New Phytol.">
        <title>Evolutionary innovations through gain and loss of genes in the ectomycorrhizal Boletales.</title>
        <authorList>
            <person name="Wu G."/>
            <person name="Miyauchi S."/>
            <person name="Morin E."/>
            <person name="Kuo A."/>
            <person name="Drula E."/>
            <person name="Varga T."/>
            <person name="Kohler A."/>
            <person name="Feng B."/>
            <person name="Cao Y."/>
            <person name="Lipzen A."/>
            <person name="Daum C."/>
            <person name="Hundley H."/>
            <person name="Pangilinan J."/>
            <person name="Johnson J."/>
            <person name="Barry K."/>
            <person name="LaButti K."/>
            <person name="Ng V."/>
            <person name="Ahrendt S."/>
            <person name="Min B."/>
            <person name="Choi I.G."/>
            <person name="Park H."/>
            <person name="Plett J.M."/>
            <person name="Magnuson J."/>
            <person name="Spatafora J.W."/>
            <person name="Nagy L.G."/>
            <person name="Henrissat B."/>
            <person name="Grigoriev I.V."/>
            <person name="Yang Z.L."/>
            <person name="Xu J."/>
            <person name="Martin F.M."/>
        </authorList>
    </citation>
    <scope>NUCLEOTIDE SEQUENCE</scope>
    <source>
        <strain evidence="1">ATCC 28755</strain>
    </source>
</reference>